<reference evidence="3 4" key="1">
    <citation type="submission" date="2019-04" db="EMBL/GenBank/DDBJ databases">
        <title>High contiguity whole genome sequence and gene annotation resource for two Venturia nashicola isolates.</title>
        <authorList>
            <person name="Prokchorchik M."/>
            <person name="Won K."/>
            <person name="Lee Y."/>
            <person name="Choi E.D."/>
            <person name="Segonzac C."/>
            <person name="Sohn K.H."/>
        </authorList>
    </citation>
    <scope>NUCLEOTIDE SEQUENCE [LARGE SCALE GENOMIC DNA]</scope>
    <source>
        <strain evidence="3 4">PRI2</strain>
    </source>
</reference>
<dbReference type="STRING" id="86259.A0A4Z1PQU9"/>
<dbReference type="AlphaFoldDB" id="A0A4Z1PQU9"/>
<organism evidence="3 4">
    <name type="scientific">Venturia nashicola</name>
    <dbReference type="NCBI Taxonomy" id="86259"/>
    <lineage>
        <taxon>Eukaryota</taxon>
        <taxon>Fungi</taxon>
        <taxon>Dikarya</taxon>
        <taxon>Ascomycota</taxon>
        <taxon>Pezizomycotina</taxon>
        <taxon>Dothideomycetes</taxon>
        <taxon>Pleosporomycetidae</taxon>
        <taxon>Venturiales</taxon>
        <taxon>Venturiaceae</taxon>
        <taxon>Venturia</taxon>
    </lineage>
</organism>
<name>A0A4Z1PQU9_9PEZI</name>
<comment type="caution">
    <text evidence="3">The sequence shown here is derived from an EMBL/GenBank/DDBJ whole genome shotgun (WGS) entry which is preliminary data.</text>
</comment>
<evidence type="ECO:0000313" key="3">
    <source>
        <dbReference type="EMBL" id="TID25262.1"/>
    </source>
</evidence>
<keyword evidence="2" id="KW-0472">Membrane</keyword>
<keyword evidence="4" id="KW-1185">Reference proteome</keyword>
<evidence type="ECO:0000313" key="4">
    <source>
        <dbReference type="Proteomes" id="UP000298493"/>
    </source>
</evidence>
<dbReference type="EMBL" id="SNSC02000004">
    <property type="protein sequence ID" value="TID25262.1"/>
    <property type="molecule type" value="Genomic_DNA"/>
</dbReference>
<accession>A0A4Z1PQU9</accession>
<protein>
    <submittedName>
        <fullName evidence="3">Uncharacterized protein</fullName>
    </submittedName>
</protein>
<feature type="compositionally biased region" description="Polar residues" evidence="1">
    <location>
        <begin position="206"/>
        <end position="224"/>
    </location>
</feature>
<sequence length="234" mass="24564">MADDDNKNENKHSGLGGGWIFLIVLIVLLVLVAAAFFLYLHLTKNKRESAREAGGFTSSSTNPVVAFFQKTLSSLRNKRSQTDAGYEGAGYAAPRGGTGRAAHGGPLDPDEAWDSRVGNESEIYGPGGYYEETELGLHPQSTAYTGAAYGGPAGRLSTDGAGFAPAPGLSAGGHDARGRTSMGENPFGDNAEESSLRSISPRPLEQGQNQHIKKTSSGANSPTGRRSLFSEDIS</sequence>
<keyword evidence="2" id="KW-1133">Transmembrane helix</keyword>
<evidence type="ECO:0000256" key="2">
    <source>
        <dbReference type="SAM" id="Phobius"/>
    </source>
</evidence>
<keyword evidence="2" id="KW-0812">Transmembrane</keyword>
<gene>
    <name evidence="3" type="ORF">E6O75_ATG04467</name>
</gene>
<feature type="region of interest" description="Disordered" evidence="1">
    <location>
        <begin position="159"/>
        <end position="234"/>
    </location>
</feature>
<proteinExistence type="predicted"/>
<evidence type="ECO:0000256" key="1">
    <source>
        <dbReference type="SAM" id="MobiDB-lite"/>
    </source>
</evidence>
<feature type="transmembrane region" description="Helical" evidence="2">
    <location>
        <begin position="20"/>
        <end position="42"/>
    </location>
</feature>
<feature type="region of interest" description="Disordered" evidence="1">
    <location>
        <begin position="78"/>
        <end position="118"/>
    </location>
</feature>
<dbReference type="Proteomes" id="UP000298493">
    <property type="component" value="Unassembled WGS sequence"/>
</dbReference>